<organism evidence="3 5">
    <name type="scientific">Rathayibacter toxicus</name>
    <dbReference type="NCBI Taxonomy" id="145458"/>
    <lineage>
        <taxon>Bacteria</taxon>
        <taxon>Bacillati</taxon>
        <taxon>Actinomycetota</taxon>
        <taxon>Actinomycetes</taxon>
        <taxon>Micrococcales</taxon>
        <taxon>Microbacteriaceae</taxon>
        <taxon>Rathayibacter</taxon>
    </lineage>
</organism>
<gene>
    <name evidence="4" type="primary">dprA</name>
    <name evidence="4" type="ORF">C5C51_05460</name>
    <name evidence="3" type="ORF">VT73_08780</name>
</gene>
<comment type="caution">
    <text evidence="3">The sequence shown here is derived from an EMBL/GenBank/DDBJ whole genome shotgun (WGS) entry which is preliminary data.</text>
</comment>
<evidence type="ECO:0000313" key="4">
    <source>
        <dbReference type="EMBL" id="PPI15238.1"/>
    </source>
</evidence>
<dbReference type="Pfam" id="PF02481">
    <property type="entry name" value="DNA_processg_A"/>
    <property type="match status" value="1"/>
</dbReference>
<dbReference type="Gene3D" id="3.40.50.450">
    <property type="match status" value="1"/>
</dbReference>
<dbReference type="PANTHER" id="PTHR43022:SF1">
    <property type="entry name" value="PROTEIN SMF"/>
    <property type="match status" value="1"/>
</dbReference>
<dbReference type="EMBL" id="LBFI01000053">
    <property type="protein sequence ID" value="KKM44609.1"/>
    <property type="molecule type" value="Genomic_DNA"/>
</dbReference>
<evidence type="ECO:0000256" key="1">
    <source>
        <dbReference type="ARBA" id="ARBA00006525"/>
    </source>
</evidence>
<dbReference type="GeneID" id="93667227"/>
<dbReference type="PATRIC" id="fig|145458.7.peg.1303"/>
<name>A0A0C5BH92_9MICO</name>
<evidence type="ECO:0000313" key="3">
    <source>
        <dbReference type="EMBL" id="KKM44609.1"/>
    </source>
</evidence>
<dbReference type="STRING" id="145458.APU90_00815"/>
<evidence type="ECO:0000259" key="2">
    <source>
        <dbReference type="Pfam" id="PF02481"/>
    </source>
</evidence>
<accession>A0A0C5BH92</accession>
<protein>
    <submittedName>
        <fullName evidence="4">DNA-protecting protein DprA</fullName>
    </submittedName>
</protein>
<evidence type="ECO:0000313" key="6">
    <source>
        <dbReference type="Proteomes" id="UP000237966"/>
    </source>
</evidence>
<feature type="domain" description="Smf/DprA SLOG" evidence="2">
    <location>
        <begin position="118"/>
        <end position="330"/>
    </location>
</feature>
<dbReference type="SUPFAM" id="SSF102405">
    <property type="entry name" value="MCP/YpsA-like"/>
    <property type="match status" value="1"/>
</dbReference>
<dbReference type="AlphaFoldDB" id="A0A0C5BH92"/>
<evidence type="ECO:0000313" key="5">
    <source>
        <dbReference type="Proteomes" id="UP000052979"/>
    </source>
</evidence>
<dbReference type="RefSeq" id="WP_027691243.1">
    <property type="nucleotide sequence ID" value="NZ_CP010848.1"/>
</dbReference>
<dbReference type="InterPro" id="IPR057666">
    <property type="entry name" value="DrpA_SLOG"/>
</dbReference>
<dbReference type="NCBIfam" id="TIGR00732">
    <property type="entry name" value="dprA"/>
    <property type="match status" value="1"/>
</dbReference>
<dbReference type="EMBL" id="PSWU01000007">
    <property type="protein sequence ID" value="PPI15238.1"/>
    <property type="molecule type" value="Genomic_DNA"/>
</dbReference>
<sequence>MSVASDLFDRAELRAVRLLLPEGSENHLVEALARCMWNSLTEPGDAAAARVIERCGVTEALAHTVSTASAAEILTGLDVDEAEVSSLAAGLERWRLRLNRTLLRRRLEIAHRLGTRLLLPGAHGWPEPLGDLGHHAPLLVWIRGDLAAFSAVRCLALVGARAATGYGEHVAAELAVGVANQGVSIISGGAFGVDAAAHRASLGAGGHTIAFLAGGADRLYPAAHSDLLRRIISTPGCAVVTEVPPGTTPTRWRFLQRNRLIAGSTAATVVVEAGSRSGSLNTAGHAAALGRPLGAVPGPVTSASSAGCHRLLREYAATCVTSVPDVLELLGVSADPVRVPGVSGPASRVLDALRGRGAHETESVARHAGLSVSDTLAILGILLVEEQVTRAADGRWITMSSSKR</sequence>
<reference evidence="3 5" key="1">
    <citation type="submission" date="2015-04" db="EMBL/GenBank/DDBJ databases">
        <title>Draft genome sequence of Rathayibacter toxicus strain FH-142 (AKA 70134 or CS 32), a Western Australian isolate.</title>
        <authorList>
            <consortium name="Consortium for Microbial Forensics and Genomics (microFORGE)"/>
            <person name="Knight B.M."/>
            <person name="Roberts D.P."/>
            <person name="Lin D."/>
            <person name="Hari K."/>
            <person name="Fletcher J."/>
            <person name="Melcher U."/>
            <person name="Blagden T."/>
            <person name="Luster D.G."/>
            <person name="Sechler A.J."/>
            <person name="Schneider W.L."/>
            <person name="Winegar R.A."/>
        </authorList>
    </citation>
    <scope>NUCLEOTIDE SEQUENCE [LARGE SCALE GENOMIC DNA]</scope>
    <source>
        <strain evidence="3 5">FH142</strain>
    </source>
</reference>
<dbReference type="PANTHER" id="PTHR43022">
    <property type="entry name" value="PROTEIN SMF"/>
    <property type="match status" value="1"/>
</dbReference>
<dbReference type="eggNOG" id="COG0758">
    <property type="taxonomic scope" value="Bacteria"/>
</dbReference>
<dbReference type="KEGG" id="rtc:APU90_00815"/>
<proteinExistence type="inferred from homology"/>
<dbReference type="KEGG" id="rtx:TI83_05660"/>
<comment type="similarity">
    <text evidence="1">Belongs to the DprA/Smf family.</text>
</comment>
<keyword evidence="5" id="KW-1185">Reference proteome</keyword>
<dbReference type="InterPro" id="IPR003488">
    <property type="entry name" value="DprA"/>
</dbReference>
<reference evidence="4 6" key="2">
    <citation type="submission" date="2018-02" db="EMBL/GenBank/DDBJ databases">
        <title>Bacteriophage NCPPB3778 and a type I-E CRISPR drive the evolution of the US Biological Select Agent, Rathayibacter toxicus.</title>
        <authorList>
            <person name="Davis E.W.II."/>
            <person name="Tabima J.F."/>
            <person name="Weisberg A.J."/>
            <person name="Lopes L.D."/>
            <person name="Wiseman M.S."/>
            <person name="Wiseman M.S."/>
            <person name="Pupko T."/>
            <person name="Belcher M.S."/>
            <person name="Sechler A.J."/>
            <person name="Tancos M.A."/>
            <person name="Schroeder B.K."/>
            <person name="Murray T.D."/>
            <person name="Luster D.G."/>
            <person name="Schneider W.L."/>
            <person name="Rogers E."/>
            <person name="Andreote F.D."/>
            <person name="Grunwald N.J."/>
            <person name="Putnam M.L."/>
            <person name="Chang J.H."/>
        </authorList>
    </citation>
    <scope>NUCLEOTIDE SEQUENCE [LARGE SCALE GENOMIC DNA]</scope>
    <source>
        <strain evidence="4 6">FH99</strain>
    </source>
</reference>
<dbReference type="Proteomes" id="UP000237966">
    <property type="component" value="Unassembled WGS sequence"/>
</dbReference>
<dbReference type="OrthoDB" id="9785707at2"/>
<dbReference type="GO" id="GO:0009294">
    <property type="term" value="P:DNA-mediated transformation"/>
    <property type="evidence" value="ECO:0007669"/>
    <property type="project" value="InterPro"/>
</dbReference>
<dbReference type="Proteomes" id="UP000052979">
    <property type="component" value="Unassembled WGS sequence"/>
</dbReference>